<protein>
    <submittedName>
        <fullName evidence="2">IS1296LL transposase protein B</fullName>
    </submittedName>
</protein>
<organism evidence="2 3">
    <name type="scientific">Mycoplasma feriruminatoris</name>
    <dbReference type="NCBI Taxonomy" id="1179777"/>
    <lineage>
        <taxon>Bacteria</taxon>
        <taxon>Bacillati</taxon>
        <taxon>Mycoplasmatota</taxon>
        <taxon>Mollicutes</taxon>
        <taxon>Mycoplasmataceae</taxon>
        <taxon>Mycoplasma</taxon>
    </lineage>
</organism>
<accession>A0AAQ3HZ31</accession>
<evidence type="ECO:0000313" key="2">
    <source>
        <dbReference type="EMBL" id="WFQ95506.1"/>
    </source>
</evidence>
<dbReference type="Proteomes" id="UP001178740">
    <property type="component" value="Chromosome"/>
</dbReference>
<dbReference type="InterPro" id="IPR025948">
    <property type="entry name" value="HTH-like_dom"/>
</dbReference>
<dbReference type="AlphaFoldDB" id="A0AAQ3HZ31"/>
<evidence type="ECO:0000259" key="1">
    <source>
        <dbReference type="Pfam" id="PF13276"/>
    </source>
</evidence>
<gene>
    <name evidence="2" type="primary">tnpB</name>
    <name evidence="2" type="ORF">MFERI15407_00767</name>
</gene>
<dbReference type="EMBL" id="CP113499">
    <property type="protein sequence ID" value="WFQ95506.1"/>
    <property type="molecule type" value="Genomic_DNA"/>
</dbReference>
<sequence length="133" mass="15761">MLKTHKKAKVSILLKIAKLPKSSFYEWKKKLENSIDKDMELKNIIVDIFNKSFERYGYRRLKMTLKSMGYIVNHKKILRLTKELGIQCVKFRTKNRRYSSYKGTVGKIADNVLKRNFSSTEANRVWCTDVTEF</sequence>
<name>A0AAQ3HZ31_9MOLU</name>
<evidence type="ECO:0000313" key="3">
    <source>
        <dbReference type="Proteomes" id="UP001178740"/>
    </source>
</evidence>
<feature type="domain" description="HTH-like" evidence="1">
    <location>
        <begin position="38"/>
        <end position="89"/>
    </location>
</feature>
<dbReference type="InterPro" id="IPR050900">
    <property type="entry name" value="Transposase_IS3/IS150/IS904"/>
</dbReference>
<reference evidence="2" key="1">
    <citation type="submission" date="2022-11" db="EMBL/GenBank/DDBJ databases">
        <title>Comparative genomic analysis of Mycoplasma feriruminatoris and the Mycoplasma mycoides cluster.</title>
        <authorList>
            <person name="Baby V."/>
            <person name="Ambroset C."/>
            <person name="Gaurivaud P."/>
            <person name="Boury C."/>
            <person name="Guichoux E."/>
            <person name="Lartigue C."/>
            <person name="Tardy F."/>
            <person name="Sirand-Pugnet P."/>
        </authorList>
    </citation>
    <scope>NUCLEOTIDE SEQUENCE</scope>
    <source>
        <strain evidence="2">L15407</strain>
    </source>
</reference>
<dbReference type="Pfam" id="PF13276">
    <property type="entry name" value="HTH_21"/>
    <property type="match status" value="1"/>
</dbReference>
<dbReference type="PANTHER" id="PTHR46889">
    <property type="entry name" value="TRANSPOSASE INSF FOR INSERTION SEQUENCE IS3B-RELATED"/>
    <property type="match status" value="1"/>
</dbReference>
<proteinExistence type="predicted"/>